<sequence>MELDIGDLESMEQKGVKTEHFWTWSKLVNKRQRKPMVRDWGLGGELHGQGWLGIGAKAVNSMGKTLWLAMRRRASMLDLDSGPASSPTHHWDRGSRAGQRGSTRTSVHLDRPTGAWASEDARAKVSQRGAWLKPSDRLPTDLGGDRVRPRGSSWPTLVWAVSLDTWQNWVQGLIRQSRGGYKRLSEAVFMWAYTDVF</sequence>
<proteinExistence type="predicted"/>
<name>A0AA88DSZ2_FICCA</name>
<gene>
    <name evidence="2" type="ORF">TIFTF001_030206</name>
</gene>
<evidence type="ECO:0000256" key="1">
    <source>
        <dbReference type="SAM" id="MobiDB-lite"/>
    </source>
</evidence>
<accession>A0AA88DSZ2</accession>
<dbReference type="AlphaFoldDB" id="A0AA88DSZ2"/>
<feature type="region of interest" description="Disordered" evidence="1">
    <location>
        <begin position="79"/>
        <end position="110"/>
    </location>
</feature>
<evidence type="ECO:0000313" key="2">
    <source>
        <dbReference type="EMBL" id="GMN61121.1"/>
    </source>
</evidence>
<comment type="caution">
    <text evidence="2">The sequence shown here is derived from an EMBL/GenBank/DDBJ whole genome shotgun (WGS) entry which is preliminary data.</text>
</comment>
<evidence type="ECO:0000313" key="3">
    <source>
        <dbReference type="Proteomes" id="UP001187192"/>
    </source>
</evidence>
<reference evidence="2" key="1">
    <citation type="submission" date="2023-07" db="EMBL/GenBank/DDBJ databases">
        <title>draft genome sequence of fig (Ficus carica).</title>
        <authorList>
            <person name="Takahashi T."/>
            <person name="Nishimura K."/>
        </authorList>
    </citation>
    <scope>NUCLEOTIDE SEQUENCE</scope>
</reference>
<dbReference type="EMBL" id="BTGU01000107">
    <property type="protein sequence ID" value="GMN61121.1"/>
    <property type="molecule type" value="Genomic_DNA"/>
</dbReference>
<dbReference type="Proteomes" id="UP001187192">
    <property type="component" value="Unassembled WGS sequence"/>
</dbReference>
<organism evidence="2 3">
    <name type="scientific">Ficus carica</name>
    <name type="common">Common fig</name>
    <dbReference type="NCBI Taxonomy" id="3494"/>
    <lineage>
        <taxon>Eukaryota</taxon>
        <taxon>Viridiplantae</taxon>
        <taxon>Streptophyta</taxon>
        <taxon>Embryophyta</taxon>
        <taxon>Tracheophyta</taxon>
        <taxon>Spermatophyta</taxon>
        <taxon>Magnoliopsida</taxon>
        <taxon>eudicotyledons</taxon>
        <taxon>Gunneridae</taxon>
        <taxon>Pentapetalae</taxon>
        <taxon>rosids</taxon>
        <taxon>fabids</taxon>
        <taxon>Rosales</taxon>
        <taxon>Moraceae</taxon>
        <taxon>Ficeae</taxon>
        <taxon>Ficus</taxon>
    </lineage>
</organism>
<protein>
    <submittedName>
        <fullName evidence="2">Uncharacterized protein</fullName>
    </submittedName>
</protein>
<keyword evidence="3" id="KW-1185">Reference proteome</keyword>